<dbReference type="EMBL" id="CALNXI010000097">
    <property type="protein sequence ID" value="CAH3018840.1"/>
    <property type="molecule type" value="Genomic_DNA"/>
</dbReference>
<feature type="non-terminal residue" evidence="2">
    <location>
        <position position="144"/>
    </location>
</feature>
<comment type="caution">
    <text evidence="2">The sequence shown here is derived from an EMBL/GenBank/DDBJ whole genome shotgun (WGS) entry which is preliminary data.</text>
</comment>
<keyword evidence="1" id="KW-0175">Coiled coil</keyword>
<protein>
    <submittedName>
        <fullName evidence="2">Uncharacterized protein</fullName>
    </submittedName>
</protein>
<reference evidence="2 3" key="1">
    <citation type="submission" date="2022-05" db="EMBL/GenBank/DDBJ databases">
        <authorList>
            <consortium name="Genoscope - CEA"/>
            <person name="William W."/>
        </authorList>
    </citation>
    <scope>NUCLEOTIDE SEQUENCE [LARGE SCALE GENOMIC DNA]</scope>
</reference>
<dbReference type="Proteomes" id="UP001159427">
    <property type="component" value="Unassembled WGS sequence"/>
</dbReference>
<keyword evidence="3" id="KW-1185">Reference proteome</keyword>
<organism evidence="2 3">
    <name type="scientific">Porites evermanni</name>
    <dbReference type="NCBI Taxonomy" id="104178"/>
    <lineage>
        <taxon>Eukaryota</taxon>
        <taxon>Metazoa</taxon>
        <taxon>Cnidaria</taxon>
        <taxon>Anthozoa</taxon>
        <taxon>Hexacorallia</taxon>
        <taxon>Scleractinia</taxon>
        <taxon>Fungiina</taxon>
        <taxon>Poritidae</taxon>
        <taxon>Porites</taxon>
    </lineage>
</organism>
<evidence type="ECO:0000256" key="1">
    <source>
        <dbReference type="SAM" id="Coils"/>
    </source>
</evidence>
<sequence length="144" mass="16762">MHLIKEDGARKDVLNGCCQFDEAWPKFVNVHENYLQLLRVYYGGDACLLDKAVKSYDEQMERKLNLDLSVNLWLERVNQGELSSVSQKREKLALAQLNLHRLKLKQLLDEEERAIRAKKELLEAEMEAEKAAVSLKIYEDDLNE</sequence>
<evidence type="ECO:0000313" key="3">
    <source>
        <dbReference type="Proteomes" id="UP001159427"/>
    </source>
</evidence>
<evidence type="ECO:0000313" key="2">
    <source>
        <dbReference type="EMBL" id="CAH3018840.1"/>
    </source>
</evidence>
<feature type="coiled-coil region" evidence="1">
    <location>
        <begin position="85"/>
        <end position="132"/>
    </location>
</feature>
<accession>A0ABN8LNP9</accession>
<gene>
    <name evidence="2" type="ORF">PEVE_00044908</name>
</gene>
<proteinExistence type="predicted"/>
<name>A0ABN8LNP9_9CNID</name>